<evidence type="ECO:0000256" key="1">
    <source>
        <dbReference type="SAM" id="Coils"/>
    </source>
</evidence>
<evidence type="ECO:0000259" key="3">
    <source>
        <dbReference type="Pfam" id="PF03732"/>
    </source>
</evidence>
<dbReference type="EMBL" id="QGKY02001925">
    <property type="protein sequence ID" value="KAF2548896.1"/>
    <property type="molecule type" value="Genomic_DNA"/>
</dbReference>
<accession>A0A8S9GW44</accession>
<evidence type="ECO:0000313" key="4">
    <source>
        <dbReference type="EMBL" id="KAF2548896.1"/>
    </source>
</evidence>
<name>A0A8S9GW44_BRACR</name>
<organism evidence="4">
    <name type="scientific">Brassica cretica</name>
    <name type="common">Mustard</name>
    <dbReference type="NCBI Taxonomy" id="69181"/>
    <lineage>
        <taxon>Eukaryota</taxon>
        <taxon>Viridiplantae</taxon>
        <taxon>Streptophyta</taxon>
        <taxon>Embryophyta</taxon>
        <taxon>Tracheophyta</taxon>
        <taxon>Spermatophyta</taxon>
        <taxon>Magnoliopsida</taxon>
        <taxon>eudicotyledons</taxon>
        <taxon>Gunneridae</taxon>
        <taxon>Pentapetalae</taxon>
        <taxon>rosids</taxon>
        <taxon>malvids</taxon>
        <taxon>Brassicales</taxon>
        <taxon>Brassicaceae</taxon>
        <taxon>Brassiceae</taxon>
        <taxon>Brassica</taxon>
    </lineage>
</organism>
<dbReference type="Pfam" id="PF03732">
    <property type="entry name" value="Retrotrans_gag"/>
    <property type="match status" value="1"/>
</dbReference>
<dbReference type="PANTHER" id="PTHR33223">
    <property type="entry name" value="CCHC-TYPE DOMAIN-CONTAINING PROTEIN"/>
    <property type="match status" value="1"/>
</dbReference>
<feature type="coiled-coil region" evidence="1">
    <location>
        <begin position="1004"/>
        <end position="1031"/>
    </location>
</feature>
<feature type="compositionally biased region" description="Basic and acidic residues" evidence="2">
    <location>
        <begin position="194"/>
        <end position="215"/>
    </location>
</feature>
<feature type="region of interest" description="Disordered" evidence="2">
    <location>
        <begin position="180"/>
        <end position="224"/>
    </location>
</feature>
<keyword evidence="1" id="KW-0175">Coiled coil</keyword>
<sequence>MDEITLIEMPRKFSFPSIKAYDGTTAPDDHVAQYRRRMLAVALPKGSREATMCKGFSSTLTGPALQWYMNLPSRSLASFAILSDKFVEQFASSRDLEKTSDSLYEILQHRAEPLRGHIAHFNQEKVAIPECSIPTAISAFKRGLLPDGDLYKELTKYQCKTMEDILSRPWAQVKWEGDVASQAKAQQKPNPKTIRLDRTERDEKPSQRSARDSGNRYRGRYQKRPIEKAEGMAVSTWPDISHLSVSRPELVNVLKQMGQQVKWPQKMKAPDSFRNPGFWCDFHRDHGHKTEESVALKIEVNELLRKGHLREFLSDKAKSHLSKETTGKPTEAAPVWPPRQDRVIHVILGGSEISGISHAAAKKSTWNAKHGLEAAKRKCLLLGTDEISFMAKEQEKVLTLHHDTLVISLTVVNCLVKRILEDNGSSGNIIFQAAYKDLGLEEGALTRRKKPPARHTEEPEVEEIDEALLEYHGMMDKLENRNMSGCTVHDPFAAYQEAAKVISAKKGSAGRGSASGMTSGDDVVITGSRQVVTVEVFPQDGTVLQPGEPSEVVHTLQWGLLRTVSQLFHLGERLSNENPVASQEELKDLKRQASEERAQRLAREMEIRGLKDKVKDLERTAKVSSADALAAGKRNSELEEAIGTLKLEMVMAVNGARVIARWELMREWLKEQSNQWDLAKALEQYKAVTLEEAKTRMLHSPHSKMSPPFLQFLGGLGRADECCASNLSVGVEKTLRGSSCKIRAAWALGDGTPWNLGLLNYWLVPYALDPRIAWGTDGFRTRRLFLGNPWLLDPEARPLSVPVGISYSAARKLATIEFPCCTLLLLFSNSVLRQSSLWGNMSGGTVNDPFAAYQEAAKVISAKKGSAGRGSASGMTSGDDVVITGSRQVVTVKMEPPSLAQTKKPKSGGMATRSLQQSAEAMCSVGSLATALSNLNLQVFPQDGTVLPPGEPSEVVHTLQWGLLRFSCRLSLSYSILVNDYPTRIQWLVKRNSRRQASEERAQRLAREMEIRDLKDNVKDLERSAKVSSADALAAGKRNSELEEAMGTLKLEMVMAVNGARVIARWELMREWLKEQSNQWDLAKALEQYKAVTLEEAKNKNAPLPTFEDEPAIPPVSRRPGGLQNDLGVMGFPGTLGLLNSWLVPYALDPRITWGTDGFRTRRNLWVFRNLWVLDLEAFMSPEFFLRTRNISFKGPYSAILGEATIGSSYRKSSIFWRGGRFLGLVPGFLLAGTWSVPLSGTRGPGSCLEAGGNDTGVFFPYSLPLIARFGHQTRGITCTLKSTGVAHSQQASLRQNSGPSVSLSWIPLKPELFLNPGKDRFHLT</sequence>
<evidence type="ECO:0000256" key="2">
    <source>
        <dbReference type="SAM" id="MobiDB-lite"/>
    </source>
</evidence>
<feature type="domain" description="Retrotransposon gag" evidence="3">
    <location>
        <begin position="56"/>
        <end position="145"/>
    </location>
</feature>
<proteinExistence type="predicted"/>
<comment type="caution">
    <text evidence="4">The sequence shown here is derived from an EMBL/GenBank/DDBJ whole genome shotgun (WGS) entry which is preliminary data.</text>
</comment>
<protein>
    <recommendedName>
        <fullName evidence="3">Retrotransposon gag domain-containing protein</fullName>
    </recommendedName>
</protein>
<reference evidence="4" key="1">
    <citation type="submission" date="2019-12" db="EMBL/GenBank/DDBJ databases">
        <title>Genome sequencing and annotation of Brassica cretica.</title>
        <authorList>
            <person name="Studholme D.J."/>
            <person name="Sarris P.F."/>
        </authorList>
    </citation>
    <scope>NUCLEOTIDE SEQUENCE</scope>
    <source>
        <strain evidence="4">PFS-102/07</strain>
        <tissue evidence="4">Leaf</tissue>
    </source>
</reference>
<gene>
    <name evidence="4" type="ORF">F2Q70_00021518</name>
</gene>
<dbReference type="InterPro" id="IPR005162">
    <property type="entry name" value="Retrotrans_gag_dom"/>
</dbReference>
<dbReference type="PANTHER" id="PTHR33223:SF9">
    <property type="entry name" value="RETROTRANSPOSON GAG DOMAIN-CONTAINING PROTEIN"/>
    <property type="match status" value="1"/>
</dbReference>